<accession>A0ABV2FIJ4</accession>
<protein>
    <submittedName>
        <fullName evidence="8">HlyD family secretion protein</fullName>
    </submittedName>
</protein>
<dbReference type="PANTHER" id="PTHR32347:SF14">
    <property type="entry name" value="EFFLUX SYSTEM COMPONENT YKNX-RELATED"/>
    <property type="match status" value="1"/>
</dbReference>
<evidence type="ECO:0000259" key="5">
    <source>
        <dbReference type="Pfam" id="PF25984"/>
    </source>
</evidence>
<dbReference type="InterPro" id="IPR058636">
    <property type="entry name" value="Beta-barrel_YknX"/>
</dbReference>
<dbReference type="PANTHER" id="PTHR32347">
    <property type="entry name" value="EFFLUX SYSTEM COMPONENT YKNX-RELATED"/>
    <property type="match status" value="1"/>
</dbReference>
<evidence type="ECO:0000313" key="9">
    <source>
        <dbReference type="Proteomes" id="UP001549122"/>
    </source>
</evidence>
<feature type="transmembrane region" description="Helical" evidence="4">
    <location>
        <begin position="12"/>
        <end position="34"/>
    </location>
</feature>
<comment type="subcellular location">
    <subcellularLocation>
        <location evidence="1">Cell envelope</location>
    </subcellularLocation>
</comment>
<dbReference type="Pfam" id="PF25989">
    <property type="entry name" value="YknX_C"/>
    <property type="match status" value="1"/>
</dbReference>
<dbReference type="InterPro" id="IPR058639">
    <property type="entry name" value="BSH_YknX-like"/>
</dbReference>
<sequence length="389" mass="41013">MFRGKGKAFKGLMIGLGGLAVVALVAILGLGFLGGNKAEPADESSYTTAEVKEGKLTSATLLTGTVRANEEQHVYYDASKGDIANIAVNVGDQVQVGQVLLSYDGKDAQMAYDAAVRALNKIDRQIYELNTYGVTVTETGDEATDQEATATAQRTVNSQMSDLQDARADAVDGVNKAQAALNEAQVKSTVAGTVVEVNRSVAKSTTGSAQTVIHIVNNSSLVVAGEMSEYNLANIKLDQEVSMTSKVYPDKTWTGKVSYISDYPSSAGGDSSSATAGGSGAKYPFKVQLTSDLGELKQGFTVSIQVNNNQKGLVVPVGAVLTDDETTYYVYTYDKTSHKIKRTVVEIGSADGANQQILSGLKAGDKVIENPTMDLTDGQEVTVDEQATN</sequence>
<keyword evidence="3" id="KW-0175">Coiled coil</keyword>
<name>A0ABV2FIJ4_9STRE</name>
<feature type="domain" description="YknX-like barrel-sandwich hybrid" evidence="5">
    <location>
        <begin position="72"/>
        <end position="216"/>
    </location>
</feature>
<dbReference type="InterPro" id="IPR050465">
    <property type="entry name" value="UPF0194_transport"/>
</dbReference>
<evidence type="ECO:0000313" key="8">
    <source>
        <dbReference type="EMBL" id="MET3558377.1"/>
    </source>
</evidence>
<evidence type="ECO:0000256" key="1">
    <source>
        <dbReference type="ARBA" id="ARBA00004196"/>
    </source>
</evidence>
<organism evidence="8 9">
    <name type="scientific">Streptococcus rupicaprae</name>
    <dbReference type="NCBI Taxonomy" id="759619"/>
    <lineage>
        <taxon>Bacteria</taxon>
        <taxon>Bacillati</taxon>
        <taxon>Bacillota</taxon>
        <taxon>Bacilli</taxon>
        <taxon>Lactobacillales</taxon>
        <taxon>Streptococcaceae</taxon>
        <taxon>Streptococcus</taxon>
    </lineage>
</organism>
<dbReference type="Pfam" id="PF25990">
    <property type="entry name" value="Beta-barrel_YknX"/>
    <property type="match status" value="1"/>
</dbReference>
<gene>
    <name evidence="8" type="ORF">ABID29_001500</name>
</gene>
<evidence type="ECO:0000256" key="2">
    <source>
        <dbReference type="ARBA" id="ARBA00009477"/>
    </source>
</evidence>
<dbReference type="InterPro" id="IPR006143">
    <property type="entry name" value="RND_pump_MFP"/>
</dbReference>
<comment type="caution">
    <text evidence="8">The sequence shown here is derived from an EMBL/GenBank/DDBJ whole genome shotgun (WGS) entry which is preliminary data.</text>
</comment>
<dbReference type="Proteomes" id="UP001549122">
    <property type="component" value="Unassembled WGS sequence"/>
</dbReference>
<dbReference type="Gene3D" id="2.40.30.170">
    <property type="match status" value="1"/>
</dbReference>
<keyword evidence="9" id="KW-1185">Reference proteome</keyword>
<comment type="similarity">
    <text evidence="2">Belongs to the membrane fusion protein (MFP) (TC 8.A.1) family.</text>
</comment>
<proteinExistence type="inferred from homology"/>
<dbReference type="RefSeq" id="WP_354365524.1">
    <property type="nucleotide sequence ID" value="NZ_JBEPLO010000015.1"/>
</dbReference>
<reference evidence="8 9" key="1">
    <citation type="submission" date="2024-06" db="EMBL/GenBank/DDBJ databases">
        <title>Genomic Encyclopedia of Type Strains, Phase IV (KMG-IV): sequencing the most valuable type-strain genomes for metagenomic binning, comparative biology and taxonomic classification.</title>
        <authorList>
            <person name="Goeker M."/>
        </authorList>
    </citation>
    <scope>NUCLEOTIDE SEQUENCE [LARGE SCALE GENOMIC DNA]</scope>
    <source>
        <strain evidence="8 9">DSM 28303</strain>
    </source>
</reference>
<dbReference type="Pfam" id="PF25984">
    <property type="entry name" value="BSH_YknX"/>
    <property type="match status" value="1"/>
</dbReference>
<evidence type="ECO:0000259" key="6">
    <source>
        <dbReference type="Pfam" id="PF25989"/>
    </source>
</evidence>
<keyword evidence="4" id="KW-0812">Transmembrane</keyword>
<evidence type="ECO:0000256" key="4">
    <source>
        <dbReference type="SAM" id="Phobius"/>
    </source>
</evidence>
<dbReference type="InterPro" id="IPR058637">
    <property type="entry name" value="YknX-like_C"/>
</dbReference>
<keyword evidence="4" id="KW-1133">Transmembrane helix</keyword>
<feature type="domain" description="YknX-like beta-barrel" evidence="7">
    <location>
        <begin position="221"/>
        <end position="306"/>
    </location>
</feature>
<dbReference type="NCBIfam" id="TIGR01730">
    <property type="entry name" value="RND_mfp"/>
    <property type="match status" value="1"/>
</dbReference>
<keyword evidence="4" id="KW-0472">Membrane</keyword>
<evidence type="ECO:0000259" key="7">
    <source>
        <dbReference type="Pfam" id="PF25990"/>
    </source>
</evidence>
<feature type="domain" description="YknX-like C-terminal permuted SH3-like" evidence="6">
    <location>
        <begin position="312"/>
        <end position="383"/>
    </location>
</feature>
<dbReference type="Gene3D" id="2.40.420.20">
    <property type="match status" value="1"/>
</dbReference>
<dbReference type="EMBL" id="JBEPLO010000015">
    <property type="protein sequence ID" value="MET3558377.1"/>
    <property type="molecule type" value="Genomic_DNA"/>
</dbReference>
<evidence type="ECO:0000256" key="3">
    <source>
        <dbReference type="ARBA" id="ARBA00023054"/>
    </source>
</evidence>